<name>A0A8G2F4T8_9BACT</name>
<reference evidence="2 3" key="1">
    <citation type="submission" date="2016-10" db="EMBL/GenBank/DDBJ databases">
        <authorList>
            <person name="Varghese N."/>
            <person name="Submissions S."/>
        </authorList>
    </citation>
    <scope>NUCLEOTIDE SEQUENCE [LARGE SCALE GENOMIC DNA]</scope>
    <source>
        <strain evidence="2 3">DSM 29073</strain>
    </source>
</reference>
<gene>
    <name evidence="2" type="ORF">SAMN05444001_10761</name>
</gene>
<evidence type="ECO:0008006" key="4">
    <source>
        <dbReference type="Google" id="ProtNLM"/>
    </source>
</evidence>
<dbReference type="RefSeq" id="WP_103983109.1">
    <property type="nucleotide sequence ID" value="NZ_FNVS01000007.1"/>
</dbReference>
<dbReference type="AlphaFoldDB" id="A0A8G2F4T8"/>
<evidence type="ECO:0000313" key="3">
    <source>
        <dbReference type="Proteomes" id="UP000236725"/>
    </source>
</evidence>
<evidence type="ECO:0000313" key="2">
    <source>
        <dbReference type="EMBL" id="SEF80073.1"/>
    </source>
</evidence>
<keyword evidence="3" id="KW-1185">Reference proteome</keyword>
<sequence>MKDVEIERTGIVIIEWLRPEDPKLGQELYNDIKYKETEDGSYFVTLYSVSNKVEFTNTLQKIIDSIKEGTLLTLHIVAHGCEDGLGTDLGNFVDWKELFSYTRQLNIILQNTLLLVLSSCVGGGILSYIEPEKRAPYMAFIANTRSVLIKDARNGFPLFYKDYRTPLDFHEALLRLNGSIDFTEEIEPGVKKTEFFIMSASHTFDEVFNPDRDIKHFNSVVDKIMPPNPLIPQELRLEKARELFIAEGKRLKPYFMFQK</sequence>
<dbReference type="Proteomes" id="UP000236725">
    <property type="component" value="Unassembled WGS sequence"/>
</dbReference>
<keyword evidence="1" id="KW-1133">Transmembrane helix</keyword>
<dbReference type="EMBL" id="FNVS01000007">
    <property type="protein sequence ID" value="SEF80073.1"/>
    <property type="molecule type" value="Genomic_DNA"/>
</dbReference>
<accession>A0A8G2F4T8</accession>
<proteinExistence type="predicted"/>
<keyword evidence="1" id="KW-0472">Membrane</keyword>
<protein>
    <recommendedName>
        <fullName evidence="4">Peptidase C13 family protein</fullName>
    </recommendedName>
</protein>
<organism evidence="2 3">
    <name type="scientific">Parabacteroides chinchillae</name>
    <dbReference type="NCBI Taxonomy" id="871327"/>
    <lineage>
        <taxon>Bacteria</taxon>
        <taxon>Pseudomonadati</taxon>
        <taxon>Bacteroidota</taxon>
        <taxon>Bacteroidia</taxon>
        <taxon>Bacteroidales</taxon>
        <taxon>Tannerellaceae</taxon>
        <taxon>Parabacteroides</taxon>
    </lineage>
</organism>
<comment type="caution">
    <text evidence="2">The sequence shown here is derived from an EMBL/GenBank/DDBJ whole genome shotgun (WGS) entry which is preliminary data.</text>
</comment>
<evidence type="ECO:0000256" key="1">
    <source>
        <dbReference type="SAM" id="Phobius"/>
    </source>
</evidence>
<keyword evidence="1" id="KW-0812">Transmembrane</keyword>
<feature type="transmembrane region" description="Helical" evidence="1">
    <location>
        <begin position="107"/>
        <end position="129"/>
    </location>
</feature>